<gene>
    <name evidence="1" type="ORF">P344_00450</name>
</gene>
<protein>
    <recommendedName>
        <fullName evidence="3">Aminotransferase class I/classII domain-containing protein</fullName>
    </recommendedName>
</protein>
<reference evidence="1 2" key="1">
    <citation type="submission" date="2013-09" db="EMBL/GenBank/DDBJ databases">
        <title>Complete genome sequence of Spiroplasma mirum suckling mouse cataract agent.</title>
        <authorList>
            <person name="Landry C.A."/>
            <person name="Bastian F.O."/>
            <person name="Thune R.L."/>
        </authorList>
    </citation>
    <scope>NUCLEOTIDE SEQUENCE [LARGE SCALE GENOMIC DNA]</scope>
    <source>
        <strain evidence="1 2">SMCA</strain>
    </source>
</reference>
<sequence>MQIALKVLTKSGDGVIAQPPVYDPFYEIIKNKDRKIIMNHLLYDEE</sequence>
<dbReference type="Gene3D" id="3.40.640.10">
    <property type="entry name" value="Type I PLP-dependent aspartate aminotransferase-like (Major domain)"/>
    <property type="match status" value="1"/>
</dbReference>
<dbReference type="OrthoDB" id="9802872at2"/>
<dbReference type="InterPro" id="IPR015421">
    <property type="entry name" value="PyrdxlP-dep_Trfase_major"/>
</dbReference>
<dbReference type="HOGENOM" id="CLU_3189180_0_0_14"/>
<keyword evidence="2" id="KW-1185">Reference proteome</keyword>
<dbReference type="KEGG" id="smia:P344_00450"/>
<dbReference type="STRING" id="838561.P344_00450"/>
<name>W6AJH6_9MOLU</name>
<dbReference type="EMBL" id="CP006720">
    <property type="protein sequence ID" value="AHI57463.1"/>
    <property type="molecule type" value="Genomic_DNA"/>
</dbReference>
<evidence type="ECO:0000313" key="1">
    <source>
        <dbReference type="EMBL" id="AHI57463.1"/>
    </source>
</evidence>
<organism evidence="1 2">
    <name type="scientific">Spiroplasma mirum ATCC 29335</name>
    <dbReference type="NCBI Taxonomy" id="838561"/>
    <lineage>
        <taxon>Bacteria</taxon>
        <taxon>Bacillati</taxon>
        <taxon>Mycoplasmatota</taxon>
        <taxon>Mollicutes</taxon>
        <taxon>Entomoplasmatales</taxon>
        <taxon>Spiroplasmataceae</taxon>
        <taxon>Spiroplasma</taxon>
    </lineage>
</organism>
<evidence type="ECO:0000313" key="2">
    <source>
        <dbReference type="Proteomes" id="UP000019260"/>
    </source>
</evidence>
<dbReference type="PATRIC" id="fig|838561.3.peg.87"/>
<proteinExistence type="predicted"/>
<dbReference type="Proteomes" id="UP000019260">
    <property type="component" value="Chromosome"/>
</dbReference>
<accession>W6AJH6</accession>
<dbReference type="RefSeq" id="WP_156028492.1">
    <property type="nucleotide sequence ID" value="NZ_CP002082.1"/>
</dbReference>
<evidence type="ECO:0008006" key="3">
    <source>
        <dbReference type="Google" id="ProtNLM"/>
    </source>
</evidence>
<dbReference type="AlphaFoldDB" id="W6AJH6"/>